<feature type="domain" description="SnoaL-like" evidence="1">
    <location>
        <begin position="25"/>
        <end position="109"/>
    </location>
</feature>
<dbReference type="SUPFAM" id="SSF54427">
    <property type="entry name" value="NTF2-like"/>
    <property type="match status" value="1"/>
</dbReference>
<accession>A0A2T0JQ59</accession>
<organism evidence="2 3">
    <name type="scientific">Actinoplanes italicus</name>
    <dbReference type="NCBI Taxonomy" id="113567"/>
    <lineage>
        <taxon>Bacteria</taxon>
        <taxon>Bacillati</taxon>
        <taxon>Actinomycetota</taxon>
        <taxon>Actinomycetes</taxon>
        <taxon>Micromonosporales</taxon>
        <taxon>Micromonosporaceae</taxon>
        <taxon>Actinoplanes</taxon>
    </lineage>
</organism>
<dbReference type="Gene3D" id="3.10.450.50">
    <property type="match status" value="1"/>
</dbReference>
<dbReference type="Pfam" id="PF12680">
    <property type="entry name" value="SnoaL_2"/>
    <property type="match status" value="1"/>
</dbReference>
<gene>
    <name evidence="2" type="ORF">CLV67_13543</name>
</gene>
<dbReference type="EMBL" id="PVMZ01000035">
    <property type="protein sequence ID" value="PRX09767.1"/>
    <property type="molecule type" value="Genomic_DNA"/>
</dbReference>
<dbReference type="OrthoDB" id="1256785at2"/>
<name>A0A2T0JQ59_9ACTN</name>
<evidence type="ECO:0000313" key="2">
    <source>
        <dbReference type="EMBL" id="PRX09767.1"/>
    </source>
</evidence>
<reference evidence="2 3" key="1">
    <citation type="submission" date="2018-03" db="EMBL/GenBank/DDBJ databases">
        <title>Genomic Encyclopedia of Archaeal and Bacterial Type Strains, Phase II (KMG-II): from individual species to whole genera.</title>
        <authorList>
            <person name="Goeker M."/>
        </authorList>
    </citation>
    <scope>NUCLEOTIDE SEQUENCE [LARGE SCALE GENOMIC DNA]</scope>
    <source>
        <strain evidence="2 3">DSM 43146</strain>
    </source>
</reference>
<keyword evidence="3" id="KW-1185">Reference proteome</keyword>
<comment type="caution">
    <text evidence="2">The sequence shown here is derived from an EMBL/GenBank/DDBJ whole genome shotgun (WGS) entry which is preliminary data.</text>
</comment>
<sequence length="122" mass="13560">MLSFTDYLARYPQEAAFGDEEPAVVFDRYHAPGFTLHNDGLTLDRDRIVAHIRPVRRNAVAADVDIHQALTRGDQVAARYTLTARMRSGAVVATDIHVIGRVADDGRMLRLDQLTRTVEGDG</sequence>
<dbReference type="RefSeq" id="WP_106330490.1">
    <property type="nucleotide sequence ID" value="NZ_BOMO01000168.1"/>
</dbReference>
<dbReference type="Proteomes" id="UP000239415">
    <property type="component" value="Unassembled WGS sequence"/>
</dbReference>
<dbReference type="InterPro" id="IPR032710">
    <property type="entry name" value="NTF2-like_dom_sf"/>
</dbReference>
<protein>
    <submittedName>
        <fullName evidence="2">SnoaL-like protein</fullName>
    </submittedName>
</protein>
<dbReference type="AlphaFoldDB" id="A0A2T0JQ59"/>
<dbReference type="InterPro" id="IPR037401">
    <property type="entry name" value="SnoaL-like"/>
</dbReference>
<evidence type="ECO:0000313" key="3">
    <source>
        <dbReference type="Proteomes" id="UP000239415"/>
    </source>
</evidence>
<evidence type="ECO:0000259" key="1">
    <source>
        <dbReference type="Pfam" id="PF12680"/>
    </source>
</evidence>
<proteinExistence type="predicted"/>